<evidence type="ECO:0000256" key="10">
    <source>
        <dbReference type="ARBA" id="ARBA00023319"/>
    </source>
</evidence>
<evidence type="ECO:0000256" key="5">
    <source>
        <dbReference type="ARBA" id="ARBA00022737"/>
    </source>
</evidence>
<dbReference type="GO" id="GO:0008046">
    <property type="term" value="F:axon guidance receptor activity"/>
    <property type="evidence" value="ECO:0007669"/>
    <property type="project" value="TreeGrafter"/>
</dbReference>
<dbReference type="SUPFAM" id="SSF48726">
    <property type="entry name" value="Immunoglobulin"/>
    <property type="match status" value="6"/>
</dbReference>
<feature type="region of interest" description="Disordered" evidence="11">
    <location>
        <begin position="1435"/>
        <end position="1501"/>
    </location>
</feature>
<dbReference type="GO" id="GO:0043025">
    <property type="term" value="C:neuronal cell body"/>
    <property type="evidence" value="ECO:0007669"/>
    <property type="project" value="TreeGrafter"/>
</dbReference>
<dbReference type="InterPro" id="IPR003599">
    <property type="entry name" value="Ig_sub"/>
</dbReference>
<dbReference type="GO" id="GO:0030424">
    <property type="term" value="C:axon"/>
    <property type="evidence" value="ECO:0007669"/>
    <property type="project" value="TreeGrafter"/>
</dbReference>
<sequence length="1588" mass="175950">MTPTTFLIVWTAAAQQIEWVQEPDTTYYIVKRQPANITCEAYGASKITFTCVGSQIPPVSQKTYESFDEARQQTRVRSSIQVTRSDIANQEDSFWCECNAWVDDRSILSTSRRGTVAVAYLKKDFVKEPVNQIAKLGEMVVFSCIPPDGQPFPEVLWRKDQKRVEPGADKNFLVETDGSLTIIRVRQQDVGTYQCVARNDAGRRESRDVQLTVQGEAESSDEVQTTVSPTDTAKPRPQRDSGSPQFLEEPPVEVYVTPNEPVSIVCDVKGADILTFRCNNQRVTKPLDENNDRTLKAIRSVLNWTFAEVENFINTYSEDSFECMCVAWYTEVANNKVGWKSLQSREGRILLAYLKDDFKAQPRNAVVEVGSDATFACSPPEGKPNPWVYWVFEQQRLDPRTDARYSVSTNGSLTIHRVSSADAGRYYCMAENAMGTRRSDIARLTVSDEPVVTTAEPMVRTTEAYEPTFPPIIPSSPVFTRDLPSFTYLSSDGEATLVCSVISADTLTFRCNGQRLTEDTQAVSRKTDPTSGKQLLTATTTVTNLDIEDSQEQNYKCQCFAWYLQDGQWKYITGTEVTVIPPSLDVDFAYEPQGGMFSLGDTAEFPCQPPSGNPTPEISWLKNGQVVVPGADSHIVILEEGTLMIESVKQEDAGEYVCVATNAAGTVQSRPAVLEVYGTPERRTTAARRTTTTMTPTMTSITHTAPPSTSSFTIPVSSTTPVQSPSTATSTPYYVYTPTDVPSPEPGSTSFPALTLPFFANQPLQRNYIQGDEPASLTCVAVGASMLVFFCNGQRIVQDGAQFKTTDPVSGLALVENTIKIKKDSLSDAQSDAPYKCQCRAYFRETDTSEWKYEATDDFFVEVAYLNKKFVKEPVSEIVQEGRTVELQCSPPQGVPTPSVFWLKDSYRIVENNKYRFTPESSLLIESFGPDDEGSYICQAENIVATRYSQPASLSLSSNIQTNTTTSWPSSTTSWPSSTTSWPPYTTAPSTTPEASSEPEPESTDSSSEPEPAPEPPKWLTQPEALYYIVKSKPVTITCKAMSASRITFSCNTEYISESLVQYQTIEDEEGPILVASVDISREEVENYNAANGGDNFWCQCNVPYQVPGMVDPQELTSSKATVQVAYLKKAFGREPFNVTVPEGKFLSLPCDPPEGNPEPEVYWMFNNERIEEHILAPDKALVINGVKTENEGVYVCVAENIANKRLSRPAIITVTSFSGVDDNTCMTMLKQCGEVMPKPKEDPSTCQKLTQYKECLKNFKDSCAVVLRQESFEAASRSSEMVEKDCSSSREVCQELMTCQSEYSQQSVPNTSADSMPMVALCLGIKTFLRCADEAAEDCNIPQDSSETSLTTIAVWFEQYCEKVVDDEWATRCSQLSSCDLPIQQTTVLANLVQTSLWCKYVDQTMTCTRDALAQCDLPGTRSDLDHLSDLAAKTCPASPEPEGKEDSKVGDATREGDGDDDEEDMDNDGDDEDNEEGKPEGTDETVIDDKTDTGESVGGGEERFKVPICFFDADITPSSCISLADIGKHVNRTYQPGDFVPVEEDTSIFVQKGHSNEPPCTSSKWKMNKKKGNEEEIKRKEEEKNM</sequence>
<dbReference type="GO" id="GO:0050808">
    <property type="term" value="P:synapse organization"/>
    <property type="evidence" value="ECO:0007669"/>
    <property type="project" value="TreeGrafter"/>
</dbReference>
<feature type="compositionally biased region" description="Polar residues" evidence="11">
    <location>
        <begin position="700"/>
        <end position="714"/>
    </location>
</feature>
<dbReference type="Pfam" id="PF13927">
    <property type="entry name" value="Ig_3"/>
    <property type="match status" value="2"/>
</dbReference>
<organism evidence="13 14">
    <name type="scientific">Pomacea canaliculata</name>
    <name type="common">Golden apple snail</name>
    <dbReference type="NCBI Taxonomy" id="400727"/>
    <lineage>
        <taxon>Eukaryota</taxon>
        <taxon>Metazoa</taxon>
        <taxon>Spiralia</taxon>
        <taxon>Lophotrochozoa</taxon>
        <taxon>Mollusca</taxon>
        <taxon>Gastropoda</taxon>
        <taxon>Caenogastropoda</taxon>
        <taxon>Architaenioglossa</taxon>
        <taxon>Ampullarioidea</taxon>
        <taxon>Ampullariidae</taxon>
        <taxon>Pomacea</taxon>
    </lineage>
</organism>
<comment type="caution">
    <text evidence="13">The sequence shown here is derived from an EMBL/GenBank/DDBJ whole genome shotgun (WGS) entry which is preliminary data.</text>
</comment>
<dbReference type="InterPro" id="IPR036179">
    <property type="entry name" value="Ig-like_dom_sf"/>
</dbReference>
<feature type="domain" description="Ig-like" evidence="12">
    <location>
        <begin position="1113"/>
        <end position="1214"/>
    </location>
</feature>
<reference evidence="13 14" key="1">
    <citation type="submission" date="2018-04" db="EMBL/GenBank/DDBJ databases">
        <title>The genome of golden apple snail Pomacea canaliculata provides insight into stress tolerance and invasive adaptation.</title>
        <authorList>
            <person name="Liu C."/>
            <person name="Liu B."/>
            <person name="Ren Y."/>
            <person name="Zhang Y."/>
            <person name="Wang H."/>
            <person name="Li S."/>
            <person name="Jiang F."/>
            <person name="Yin L."/>
            <person name="Zhang G."/>
            <person name="Qian W."/>
            <person name="Fan W."/>
        </authorList>
    </citation>
    <scope>NUCLEOTIDE SEQUENCE [LARGE SCALE GENOMIC DNA]</scope>
    <source>
        <strain evidence="13">SZHN2017</strain>
        <tissue evidence="13">Muscle</tissue>
    </source>
</reference>
<dbReference type="InterPro" id="IPR050958">
    <property type="entry name" value="Cell_Adh-Cytoskel_Orgn"/>
</dbReference>
<feature type="compositionally biased region" description="Acidic residues" evidence="11">
    <location>
        <begin position="1459"/>
        <end position="1477"/>
    </location>
</feature>
<gene>
    <name evidence="13" type="ORF">C0Q70_05390</name>
</gene>
<feature type="compositionally biased region" description="Polar residues" evidence="11">
    <location>
        <begin position="222"/>
        <end position="231"/>
    </location>
</feature>
<keyword evidence="4" id="KW-0732">Signal</keyword>
<accession>A0A2T7PL63</accession>
<dbReference type="Proteomes" id="UP000245119">
    <property type="component" value="Linkage Group LG3"/>
</dbReference>
<feature type="compositionally biased region" description="Basic and acidic residues" evidence="11">
    <location>
        <begin position="1478"/>
        <end position="1495"/>
    </location>
</feature>
<keyword evidence="7" id="KW-1015">Disulfide bond</keyword>
<dbReference type="GO" id="GO:0007156">
    <property type="term" value="P:homophilic cell adhesion via plasma membrane adhesion molecules"/>
    <property type="evidence" value="ECO:0007669"/>
    <property type="project" value="TreeGrafter"/>
</dbReference>
<dbReference type="STRING" id="400727.A0A2T7PL63"/>
<name>A0A2T7PL63_POMCA</name>
<dbReference type="EMBL" id="PZQS01000003">
    <property type="protein sequence ID" value="PVD34127.1"/>
    <property type="molecule type" value="Genomic_DNA"/>
</dbReference>
<keyword evidence="8" id="KW-0675">Receptor</keyword>
<feature type="domain" description="Ig-like" evidence="12">
    <location>
        <begin position="356"/>
        <end position="447"/>
    </location>
</feature>
<dbReference type="Pfam" id="PF07679">
    <property type="entry name" value="I-set"/>
    <property type="match status" value="3"/>
</dbReference>
<feature type="compositionally biased region" description="Low complexity" evidence="11">
    <location>
        <begin position="964"/>
        <end position="996"/>
    </location>
</feature>
<feature type="region of interest" description="Disordered" evidence="11">
    <location>
        <begin position="697"/>
        <end position="729"/>
    </location>
</feature>
<evidence type="ECO:0000259" key="12">
    <source>
        <dbReference type="PROSITE" id="PS50835"/>
    </source>
</evidence>
<dbReference type="SMART" id="SM00408">
    <property type="entry name" value="IGc2"/>
    <property type="match status" value="5"/>
</dbReference>
<keyword evidence="14" id="KW-1185">Reference proteome</keyword>
<dbReference type="Pfam" id="PF25609">
    <property type="entry name" value="Unc5_NetrinR_N"/>
    <property type="match status" value="5"/>
</dbReference>
<feature type="region of interest" description="Disordered" evidence="11">
    <location>
        <begin position="962"/>
        <end position="1019"/>
    </location>
</feature>
<evidence type="ECO:0000256" key="11">
    <source>
        <dbReference type="SAM" id="MobiDB-lite"/>
    </source>
</evidence>
<feature type="compositionally biased region" description="Low complexity" evidence="11">
    <location>
        <begin position="715"/>
        <end position="729"/>
    </location>
</feature>
<dbReference type="SMART" id="SM00409">
    <property type="entry name" value="IG"/>
    <property type="match status" value="7"/>
</dbReference>
<feature type="region of interest" description="Disordered" evidence="11">
    <location>
        <begin position="1552"/>
        <end position="1588"/>
    </location>
</feature>
<dbReference type="GO" id="GO:0005886">
    <property type="term" value="C:plasma membrane"/>
    <property type="evidence" value="ECO:0007669"/>
    <property type="project" value="TreeGrafter"/>
</dbReference>
<feature type="domain" description="Ig-like" evidence="12">
    <location>
        <begin position="582"/>
        <end position="675"/>
    </location>
</feature>
<feature type="compositionally biased region" description="Basic and acidic residues" evidence="11">
    <location>
        <begin position="1573"/>
        <end position="1588"/>
    </location>
</feature>
<evidence type="ECO:0000256" key="4">
    <source>
        <dbReference type="ARBA" id="ARBA00022729"/>
    </source>
</evidence>
<evidence type="ECO:0000313" key="14">
    <source>
        <dbReference type="Proteomes" id="UP000245119"/>
    </source>
</evidence>
<keyword evidence="10" id="KW-0393">Immunoglobulin domain</keyword>
<dbReference type="FunFam" id="2.60.40.10:FF:000189">
    <property type="entry name" value="Neogenin isoform 3"/>
    <property type="match status" value="3"/>
</dbReference>
<comment type="similarity">
    <text evidence="2">Belongs to the unc-5 family.</text>
</comment>
<evidence type="ECO:0000256" key="2">
    <source>
        <dbReference type="ARBA" id="ARBA00009844"/>
    </source>
</evidence>
<evidence type="ECO:0000256" key="9">
    <source>
        <dbReference type="ARBA" id="ARBA00023180"/>
    </source>
</evidence>
<feature type="domain" description="Ig-like" evidence="12">
    <location>
        <begin position="868"/>
        <end position="955"/>
    </location>
</feature>
<evidence type="ECO:0000256" key="7">
    <source>
        <dbReference type="ARBA" id="ARBA00023157"/>
    </source>
</evidence>
<comment type="subcellular location">
    <subcellularLocation>
        <location evidence="1">Membrane</location>
        <topology evidence="1">Single-pass type I membrane protein</topology>
    </subcellularLocation>
</comment>
<feature type="region of interest" description="Disordered" evidence="11">
    <location>
        <begin position="204"/>
        <end position="250"/>
    </location>
</feature>
<dbReference type="PANTHER" id="PTHR45080">
    <property type="entry name" value="CONTACTIN 5"/>
    <property type="match status" value="1"/>
</dbReference>
<evidence type="ECO:0000256" key="1">
    <source>
        <dbReference type="ARBA" id="ARBA00004479"/>
    </source>
</evidence>
<feature type="compositionally biased region" description="Basic and acidic residues" evidence="11">
    <location>
        <begin position="1443"/>
        <end position="1458"/>
    </location>
</feature>
<keyword evidence="6" id="KW-0472">Membrane</keyword>
<dbReference type="InterPro" id="IPR013098">
    <property type="entry name" value="Ig_I-set"/>
</dbReference>
<keyword evidence="9" id="KW-0325">Glycoprotein</keyword>
<evidence type="ECO:0000256" key="3">
    <source>
        <dbReference type="ARBA" id="ARBA00022473"/>
    </source>
</evidence>
<evidence type="ECO:0000256" key="6">
    <source>
        <dbReference type="ARBA" id="ARBA00023136"/>
    </source>
</evidence>
<keyword evidence="5" id="KW-0677">Repeat</keyword>
<protein>
    <recommendedName>
        <fullName evidence="12">Ig-like domain-containing protein</fullName>
    </recommendedName>
</protein>
<dbReference type="InterPro" id="IPR003598">
    <property type="entry name" value="Ig_sub2"/>
</dbReference>
<keyword evidence="3" id="KW-0217">Developmental protein</keyword>
<dbReference type="InterPro" id="IPR007110">
    <property type="entry name" value="Ig-like_dom"/>
</dbReference>
<feature type="domain" description="Ig-like" evidence="12">
    <location>
        <begin position="123"/>
        <end position="210"/>
    </location>
</feature>
<dbReference type="InterPro" id="IPR013783">
    <property type="entry name" value="Ig-like_fold"/>
</dbReference>
<dbReference type="PROSITE" id="PS50835">
    <property type="entry name" value="IG_LIKE"/>
    <property type="match status" value="5"/>
</dbReference>
<dbReference type="OrthoDB" id="6155311at2759"/>
<dbReference type="Gene3D" id="2.60.40.10">
    <property type="entry name" value="Immunoglobulins"/>
    <property type="match status" value="10"/>
</dbReference>
<dbReference type="PANTHER" id="PTHR45080:SF8">
    <property type="entry name" value="IG-LIKE DOMAIN-CONTAINING PROTEIN"/>
    <property type="match status" value="1"/>
</dbReference>
<evidence type="ECO:0000313" key="13">
    <source>
        <dbReference type="EMBL" id="PVD34127.1"/>
    </source>
</evidence>
<evidence type="ECO:0000256" key="8">
    <source>
        <dbReference type="ARBA" id="ARBA00023170"/>
    </source>
</evidence>
<proteinExistence type="inferred from homology"/>
<dbReference type="InterPro" id="IPR057755">
    <property type="entry name" value="UNC5A-D-like_N"/>
</dbReference>